<evidence type="ECO:0000313" key="1">
    <source>
        <dbReference type="EMBL" id="OQU76522.1"/>
    </source>
</evidence>
<proteinExistence type="predicted"/>
<sequence>MLVGFGKQICYTGFGLILNPRHFLIIGISILQPHNFNYRTFMLKVSGCVTSIIYTHAQLFLHFWSFQNKTIEKPEVHDVARGAASSSPYDHGNKKEACLQAFCYWRRA</sequence>
<organism evidence="1 2">
    <name type="scientific">Sorghum bicolor</name>
    <name type="common">Sorghum</name>
    <name type="synonym">Sorghum vulgare</name>
    <dbReference type="NCBI Taxonomy" id="4558"/>
    <lineage>
        <taxon>Eukaryota</taxon>
        <taxon>Viridiplantae</taxon>
        <taxon>Streptophyta</taxon>
        <taxon>Embryophyta</taxon>
        <taxon>Tracheophyta</taxon>
        <taxon>Spermatophyta</taxon>
        <taxon>Magnoliopsida</taxon>
        <taxon>Liliopsida</taxon>
        <taxon>Poales</taxon>
        <taxon>Poaceae</taxon>
        <taxon>PACMAD clade</taxon>
        <taxon>Panicoideae</taxon>
        <taxon>Andropogonodae</taxon>
        <taxon>Andropogoneae</taxon>
        <taxon>Sorghinae</taxon>
        <taxon>Sorghum</taxon>
    </lineage>
</organism>
<dbReference type="Gramene" id="OQU76522">
    <property type="protein sequence ID" value="OQU76522"/>
    <property type="gene ID" value="SORBI_3010G160066"/>
</dbReference>
<dbReference type="Proteomes" id="UP000000768">
    <property type="component" value="Chromosome 10"/>
</dbReference>
<reference evidence="1 2" key="1">
    <citation type="journal article" date="2009" name="Nature">
        <title>The Sorghum bicolor genome and the diversification of grasses.</title>
        <authorList>
            <person name="Paterson A.H."/>
            <person name="Bowers J.E."/>
            <person name="Bruggmann R."/>
            <person name="Dubchak I."/>
            <person name="Grimwood J."/>
            <person name="Gundlach H."/>
            <person name="Haberer G."/>
            <person name="Hellsten U."/>
            <person name="Mitros T."/>
            <person name="Poliakov A."/>
            <person name="Schmutz J."/>
            <person name="Spannagl M."/>
            <person name="Tang H."/>
            <person name="Wang X."/>
            <person name="Wicker T."/>
            <person name="Bharti A.K."/>
            <person name="Chapman J."/>
            <person name="Feltus F.A."/>
            <person name="Gowik U."/>
            <person name="Grigoriev I.V."/>
            <person name="Lyons E."/>
            <person name="Maher C.A."/>
            <person name="Martis M."/>
            <person name="Narechania A."/>
            <person name="Otillar R.P."/>
            <person name="Penning B.W."/>
            <person name="Salamov A.A."/>
            <person name="Wang Y."/>
            <person name="Zhang L."/>
            <person name="Carpita N.C."/>
            <person name="Freeling M."/>
            <person name="Gingle A.R."/>
            <person name="Hash C.T."/>
            <person name="Keller B."/>
            <person name="Klein P."/>
            <person name="Kresovich S."/>
            <person name="McCann M.C."/>
            <person name="Ming R."/>
            <person name="Peterson D.G."/>
            <person name="Mehboob-ur-Rahman"/>
            <person name="Ware D."/>
            <person name="Westhoff P."/>
            <person name="Mayer K.F."/>
            <person name="Messing J."/>
            <person name="Rokhsar D.S."/>
        </authorList>
    </citation>
    <scope>NUCLEOTIDE SEQUENCE [LARGE SCALE GENOMIC DNA]</scope>
    <source>
        <strain evidence="2">cv. BTx623</strain>
    </source>
</reference>
<reference evidence="2" key="2">
    <citation type="journal article" date="2018" name="Plant J.">
        <title>The Sorghum bicolor reference genome: improved assembly, gene annotations, a transcriptome atlas, and signatures of genome organization.</title>
        <authorList>
            <person name="McCormick R.F."/>
            <person name="Truong S.K."/>
            <person name="Sreedasyam A."/>
            <person name="Jenkins J."/>
            <person name="Shu S."/>
            <person name="Sims D."/>
            <person name="Kennedy M."/>
            <person name="Amirebrahimi M."/>
            <person name="Weers B.D."/>
            <person name="McKinley B."/>
            <person name="Mattison A."/>
            <person name="Morishige D.T."/>
            <person name="Grimwood J."/>
            <person name="Schmutz J."/>
            <person name="Mullet J.E."/>
        </authorList>
    </citation>
    <scope>NUCLEOTIDE SEQUENCE [LARGE SCALE GENOMIC DNA]</scope>
    <source>
        <strain evidence="2">cv. BTx623</strain>
    </source>
</reference>
<dbReference type="ExpressionAtlas" id="A0A1W0VTB3">
    <property type="expression patterns" value="baseline and differential"/>
</dbReference>
<protein>
    <submittedName>
        <fullName evidence="1">Uncharacterized protein</fullName>
    </submittedName>
</protein>
<evidence type="ECO:0000313" key="2">
    <source>
        <dbReference type="Proteomes" id="UP000000768"/>
    </source>
</evidence>
<dbReference type="AlphaFoldDB" id="A0A1W0VTB3"/>
<gene>
    <name evidence="1" type="ORF">SORBI_3010G160066</name>
</gene>
<name>A0A1W0VTB3_SORBI</name>
<dbReference type="InParanoid" id="A0A1W0VTB3"/>
<dbReference type="EMBL" id="CM000769">
    <property type="protein sequence ID" value="OQU76522.1"/>
    <property type="molecule type" value="Genomic_DNA"/>
</dbReference>
<accession>A0A1W0VTB3</accession>
<keyword evidence="2" id="KW-1185">Reference proteome</keyword>